<organism evidence="1 2">
    <name type="scientific">Oopsacas minuta</name>
    <dbReference type="NCBI Taxonomy" id="111878"/>
    <lineage>
        <taxon>Eukaryota</taxon>
        <taxon>Metazoa</taxon>
        <taxon>Porifera</taxon>
        <taxon>Hexactinellida</taxon>
        <taxon>Hexasterophora</taxon>
        <taxon>Lyssacinosida</taxon>
        <taxon>Leucopsacidae</taxon>
        <taxon>Oopsacas</taxon>
    </lineage>
</organism>
<sequence length="365" mass="41344">MAEASKVSESSKTRLDLAIILKVHDYDINQAADEVVRIINLEEDKRHSVYSLMSKVAFNFRKSKKSIESLMIDSGMFCGKNSHPNSCFSNQPVALICQKETIDTVIELSKLLNSEIVSLNEDGFDHLNGHVKVEVKASMFDGKTLVTMTDCSIEDIKETICQLTSDGKELMSYNTKQRIALSFVPNVYKDALTEIHRNLSALLRVANSNEVVDVERFRVLSQETYILILQTFPWVSISNTLHKFLAHAHQFIERNDRVGLCSLSEEGLEQGHKLIREFSTHLSRKSDFLSGLSDGTMRLYIYGCPILNEKFRRIIICSTCGQVGHQNNCVKNRQGENATNNIDNEDSLLQNSIDELFLHLTLIHQ</sequence>
<gene>
    <name evidence="1" type="ORF">LOD99_3130</name>
</gene>
<evidence type="ECO:0000313" key="2">
    <source>
        <dbReference type="Proteomes" id="UP001165289"/>
    </source>
</evidence>
<keyword evidence="2" id="KW-1185">Reference proteome</keyword>
<accession>A0AAV7JYD7</accession>
<reference evidence="1 2" key="1">
    <citation type="journal article" date="2023" name="BMC Biol.">
        <title>The compact genome of the sponge Oopsacas minuta (Hexactinellida) is lacking key metazoan core genes.</title>
        <authorList>
            <person name="Santini S."/>
            <person name="Schenkelaars Q."/>
            <person name="Jourda C."/>
            <person name="Duchesne M."/>
            <person name="Belahbib H."/>
            <person name="Rocher C."/>
            <person name="Selva M."/>
            <person name="Riesgo A."/>
            <person name="Vervoort M."/>
            <person name="Leys S.P."/>
            <person name="Kodjabachian L."/>
            <person name="Le Bivic A."/>
            <person name="Borchiellini C."/>
            <person name="Claverie J.M."/>
            <person name="Renard E."/>
        </authorList>
    </citation>
    <scope>NUCLEOTIDE SEQUENCE [LARGE SCALE GENOMIC DNA]</scope>
    <source>
        <strain evidence="1">SPO-2</strain>
    </source>
</reference>
<dbReference type="EMBL" id="JAKMXF010000244">
    <property type="protein sequence ID" value="KAI6653954.1"/>
    <property type="molecule type" value="Genomic_DNA"/>
</dbReference>
<evidence type="ECO:0000313" key="1">
    <source>
        <dbReference type="EMBL" id="KAI6653954.1"/>
    </source>
</evidence>
<proteinExistence type="predicted"/>
<comment type="caution">
    <text evidence="1">The sequence shown here is derived from an EMBL/GenBank/DDBJ whole genome shotgun (WGS) entry which is preliminary data.</text>
</comment>
<dbReference type="AlphaFoldDB" id="A0AAV7JYD7"/>
<name>A0AAV7JYD7_9METZ</name>
<dbReference type="Proteomes" id="UP001165289">
    <property type="component" value="Unassembled WGS sequence"/>
</dbReference>
<protein>
    <submittedName>
        <fullName evidence="1">Uncharacterized protein</fullName>
    </submittedName>
</protein>